<dbReference type="EMBL" id="JAWWNJ010000183">
    <property type="protein sequence ID" value="KAK6974553.1"/>
    <property type="molecule type" value="Genomic_DNA"/>
</dbReference>
<evidence type="ECO:0000313" key="1">
    <source>
        <dbReference type="EMBL" id="KAK6974553.1"/>
    </source>
</evidence>
<name>A0AAV9ZA19_9AGAR</name>
<reference evidence="1 2" key="1">
    <citation type="journal article" date="2024" name="J Genomics">
        <title>Draft genome sequencing and assembly of Favolaschia claudopus CIRM-BRFM 2984 isolated from oak limbs.</title>
        <authorList>
            <person name="Navarro D."/>
            <person name="Drula E."/>
            <person name="Chaduli D."/>
            <person name="Cazenave R."/>
            <person name="Ahrendt S."/>
            <person name="Wang J."/>
            <person name="Lipzen A."/>
            <person name="Daum C."/>
            <person name="Barry K."/>
            <person name="Grigoriev I.V."/>
            <person name="Favel A."/>
            <person name="Rosso M.N."/>
            <person name="Martin F."/>
        </authorList>
    </citation>
    <scope>NUCLEOTIDE SEQUENCE [LARGE SCALE GENOMIC DNA]</scope>
    <source>
        <strain evidence="1 2">CIRM-BRFM 2984</strain>
    </source>
</reference>
<accession>A0AAV9ZA19</accession>
<evidence type="ECO:0000313" key="2">
    <source>
        <dbReference type="Proteomes" id="UP001362999"/>
    </source>
</evidence>
<dbReference type="Proteomes" id="UP001362999">
    <property type="component" value="Unassembled WGS sequence"/>
</dbReference>
<comment type="caution">
    <text evidence="1">The sequence shown here is derived from an EMBL/GenBank/DDBJ whole genome shotgun (WGS) entry which is preliminary data.</text>
</comment>
<sequence length="126" mass="14879">MPTKSTPRGAACYNTEMLSFPPMNFKHADPPTSFQAKFDRVLSRRAELKSRPLAEQAAAAERERKYHAVYRARHREKLRTQEAQRRLDIYEAKHGPDVLEAYLDSLRDRRRERILKHFDTRGRKRG</sequence>
<dbReference type="AlphaFoldDB" id="A0AAV9ZA19"/>
<proteinExistence type="predicted"/>
<keyword evidence="2" id="KW-1185">Reference proteome</keyword>
<protein>
    <submittedName>
        <fullName evidence="1">Uncharacterized protein</fullName>
    </submittedName>
</protein>
<organism evidence="1 2">
    <name type="scientific">Favolaschia claudopus</name>
    <dbReference type="NCBI Taxonomy" id="2862362"/>
    <lineage>
        <taxon>Eukaryota</taxon>
        <taxon>Fungi</taxon>
        <taxon>Dikarya</taxon>
        <taxon>Basidiomycota</taxon>
        <taxon>Agaricomycotina</taxon>
        <taxon>Agaricomycetes</taxon>
        <taxon>Agaricomycetidae</taxon>
        <taxon>Agaricales</taxon>
        <taxon>Marasmiineae</taxon>
        <taxon>Mycenaceae</taxon>
        <taxon>Favolaschia</taxon>
    </lineage>
</organism>
<gene>
    <name evidence="1" type="ORF">R3P38DRAFT_2811923</name>
</gene>